<gene>
    <name evidence="2" type="ORF">LSAT_V11C300111580</name>
</gene>
<evidence type="ECO:0000259" key="1">
    <source>
        <dbReference type="PROSITE" id="PS50181"/>
    </source>
</evidence>
<dbReference type="Pfam" id="PF00646">
    <property type="entry name" value="F-box"/>
    <property type="match status" value="1"/>
</dbReference>
<dbReference type="InterPro" id="IPR053197">
    <property type="entry name" value="F-box_SCFL_complex_component"/>
</dbReference>
<protein>
    <recommendedName>
        <fullName evidence="1">F-box domain-containing protein</fullName>
    </recommendedName>
</protein>
<dbReference type="AlphaFoldDB" id="A0A9R1W3V3"/>
<dbReference type="InterPro" id="IPR036047">
    <property type="entry name" value="F-box-like_dom_sf"/>
</dbReference>
<dbReference type="Proteomes" id="UP000235145">
    <property type="component" value="Unassembled WGS sequence"/>
</dbReference>
<proteinExistence type="predicted"/>
<sequence>MEFDRNKVGRVVKEDRLSSLPDELIHNILSSFDMKFVVQTCLLSSRWKLLWTSMPCLNFTSWQFTSLPKFAKFVNHVLSHHNHQLEVSTVKLYFTGAASQVFVRKIVKYAFSHKVQQLTVNGSAKYRLTNYPPCLFSSHSLKHLTLTGLHSPCITPKTPWDFPALTTLHLSHITLCEDDTEKSLDLFSKCVNLENLTLELFSVGNVEVFDIITPRLSNLMLAHGDSCSAVINLIAPQLEKLTVISFSFKYLNAPPGLSSLFYWGRPPLQFCKDRFYSLNEVTICFNSFGSRYKEEDARKTMNLLQELHSARYLTLHVDIVKCISSFPYLLSHHPSPFSNLISLTIDYRLNRDAYGEELSTEARNFLLENSPSATLIMKSP</sequence>
<evidence type="ECO:0000313" key="3">
    <source>
        <dbReference type="Proteomes" id="UP000235145"/>
    </source>
</evidence>
<dbReference type="PROSITE" id="PS50181">
    <property type="entry name" value="FBOX"/>
    <property type="match status" value="1"/>
</dbReference>
<feature type="domain" description="F-box" evidence="1">
    <location>
        <begin position="14"/>
        <end position="65"/>
    </location>
</feature>
<dbReference type="InterPro" id="IPR055411">
    <property type="entry name" value="LRR_FXL15/At3g58940/PEG3-like"/>
</dbReference>
<dbReference type="Gene3D" id="1.20.1280.50">
    <property type="match status" value="1"/>
</dbReference>
<dbReference type="InterPro" id="IPR032675">
    <property type="entry name" value="LRR_dom_sf"/>
</dbReference>
<evidence type="ECO:0000313" key="2">
    <source>
        <dbReference type="EMBL" id="KAJ0215997.1"/>
    </source>
</evidence>
<keyword evidence="3" id="KW-1185">Reference proteome</keyword>
<reference evidence="2 3" key="1">
    <citation type="journal article" date="2017" name="Nat. Commun.">
        <title>Genome assembly with in vitro proximity ligation data and whole-genome triplication in lettuce.</title>
        <authorList>
            <person name="Reyes-Chin-Wo S."/>
            <person name="Wang Z."/>
            <person name="Yang X."/>
            <person name="Kozik A."/>
            <person name="Arikit S."/>
            <person name="Song C."/>
            <person name="Xia L."/>
            <person name="Froenicke L."/>
            <person name="Lavelle D.O."/>
            <person name="Truco M.J."/>
            <person name="Xia R."/>
            <person name="Zhu S."/>
            <person name="Xu C."/>
            <person name="Xu H."/>
            <person name="Xu X."/>
            <person name="Cox K."/>
            <person name="Korf I."/>
            <person name="Meyers B.C."/>
            <person name="Michelmore R.W."/>
        </authorList>
    </citation>
    <scope>NUCLEOTIDE SEQUENCE [LARGE SCALE GENOMIC DNA]</scope>
    <source>
        <strain evidence="3">cv. Salinas</strain>
        <tissue evidence="2">Seedlings</tissue>
    </source>
</reference>
<dbReference type="SUPFAM" id="SSF52047">
    <property type="entry name" value="RNI-like"/>
    <property type="match status" value="1"/>
</dbReference>
<accession>A0A9R1W3V3</accession>
<name>A0A9R1W3V3_LACSA</name>
<dbReference type="SUPFAM" id="SSF81383">
    <property type="entry name" value="F-box domain"/>
    <property type="match status" value="1"/>
</dbReference>
<organism evidence="2 3">
    <name type="scientific">Lactuca sativa</name>
    <name type="common">Garden lettuce</name>
    <dbReference type="NCBI Taxonomy" id="4236"/>
    <lineage>
        <taxon>Eukaryota</taxon>
        <taxon>Viridiplantae</taxon>
        <taxon>Streptophyta</taxon>
        <taxon>Embryophyta</taxon>
        <taxon>Tracheophyta</taxon>
        <taxon>Spermatophyta</taxon>
        <taxon>Magnoliopsida</taxon>
        <taxon>eudicotyledons</taxon>
        <taxon>Gunneridae</taxon>
        <taxon>Pentapetalae</taxon>
        <taxon>asterids</taxon>
        <taxon>campanulids</taxon>
        <taxon>Asterales</taxon>
        <taxon>Asteraceae</taxon>
        <taxon>Cichorioideae</taxon>
        <taxon>Cichorieae</taxon>
        <taxon>Lactucinae</taxon>
        <taxon>Lactuca</taxon>
    </lineage>
</organism>
<dbReference type="PANTHER" id="PTHR34223">
    <property type="entry name" value="OS11G0201299 PROTEIN"/>
    <property type="match status" value="1"/>
</dbReference>
<dbReference type="InterPro" id="IPR001810">
    <property type="entry name" value="F-box_dom"/>
</dbReference>
<dbReference type="PANTHER" id="PTHR34223:SF101">
    <property type="entry name" value="F-BOX DOMAIN-CONTAINING PROTEIN"/>
    <property type="match status" value="1"/>
</dbReference>
<dbReference type="EMBL" id="NBSK02000003">
    <property type="protein sequence ID" value="KAJ0215997.1"/>
    <property type="molecule type" value="Genomic_DNA"/>
</dbReference>
<comment type="caution">
    <text evidence="2">The sequence shown here is derived from an EMBL/GenBank/DDBJ whole genome shotgun (WGS) entry which is preliminary data.</text>
</comment>
<dbReference type="SMART" id="SM00256">
    <property type="entry name" value="FBOX"/>
    <property type="match status" value="1"/>
</dbReference>
<dbReference type="Gene3D" id="3.80.10.10">
    <property type="entry name" value="Ribonuclease Inhibitor"/>
    <property type="match status" value="1"/>
</dbReference>
<dbReference type="Pfam" id="PF24758">
    <property type="entry name" value="LRR_At5g56370"/>
    <property type="match status" value="1"/>
</dbReference>